<evidence type="ECO:0008006" key="3">
    <source>
        <dbReference type="Google" id="ProtNLM"/>
    </source>
</evidence>
<evidence type="ECO:0000313" key="2">
    <source>
        <dbReference type="Proteomes" id="UP001235064"/>
    </source>
</evidence>
<sequence>MKVEILHIDECPSWVEAGARTRRALDALGLEGIEVEYALIRTEEDAAALPFAGSPTIVVDGEDLFPSDGRTTDLACRVYVTETGLAGLPSQTQLDAALAARR</sequence>
<accession>A0ABT7N485</accession>
<keyword evidence="2" id="KW-1185">Reference proteome</keyword>
<reference evidence="1 2" key="1">
    <citation type="submission" date="2023-06" db="EMBL/GenBank/DDBJ databases">
        <title>Microbacterium sp. nov., isolated from a waste landfill.</title>
        <authorList>
            <person name="Wen W."/>
        </authorList>
    </citation>
    <scope>NUCLEOTIDE SEQUENCE [LARGE SCALE GENOMIC DNA]</scope>
    <source>
        <strain evidence="1 2">ASV49</strain>
    </source>
</reference>
<organism evidence="1 2">
    <name type="scientific">Microbacterium candidum</name>
    <dbReference type="NCBI Taxonomy" id="3041922"/>
    <lineage>
        <taxon>Bacteria</taxon>
        <taxon>Bacillati</taxon>
        <taxon>Actinomycetota</taxon>
        <taxon>Actinomycetes</taxon>
        <taxon>Micrococcales</taxon>
        <taxon>Microbacteriaceae</taxon>
        <taxon>Microbacterium</taxon>
    </lineage>
</organism>
<proteinExistence type="predicted"/>
<dbReference type="Proteomes" id="UP001235064">
    <property type="component" value="Unassembled WGS sequence"/>
</dbReference>
<gene>
    <name evidence="1" type="ORF">QSV35_19480</name>
</gene>
<evidence type="ECO:0000313" key="1">
    <source>
        <dbReference type="EMBL" id="MDL9981517.1"/>
    </source>
</evidence>
<name>A0ABT7N485_9MICO</name>
<protein>
    <recommendedName>
        <fullName evidence="3">Thioredoxin family protein</fullName>
    </recommendedName>
</protein>
<comment type="caution">
    <text evidence="1">The sequence shown here is derived from an EMBL/GenBank/DDBJ whole genome shotgun (WGS) entry which is preliminary data.</text>
</comment>
<dbReference type="RefSeq" id="WP_286290655.1">
    <property type="nucleotide sequence ID" value="NZ_JASXSZ010000009.1"/>
</dbReference>
<dbReference type="EMBL" id="JASXSZ010000009">
    <property type="protein sequence ID" value="MDL9981517.1"/>
    <property type="molecule type" value="Genomic_DNA"/>
</dbReference>